<gene>
    <name evidence="1" type="ORF">BpHYR1_019251</name>
</gene>
<comment type="caution">
    <text evidence="1">The sequence shown here is derived from an EMBL/GenBank/DDBJ whole genome shotgun (WGS) entry which is preliminary data.</text>
</comment>
<dbReference type="Proteomes" id="UP000276133">
    <property type="component" value="Unassembled WGS sequence"/>
</dbReference>
<protein>
    <submittedName>
        <fullName evidence="1">Uncharacterized protein</fullName>
    </submittedName>
</protein>
<dbReference type="AlphaFoldDB" id="A0A3M7PEH9"/>
<sequence length="101" mass="11288">MALLVPNRVQQLYDQLGKRQTSTSHYKYEGSRHELHSHSVPYKTLIVVTSNDSKALITSLIDSIASWAVNIISWCSVFNCLATLLAAKMSGLSWLIPIEKV</sequence>
<accession>A0A3M7PEH9</accession>
<keyword evidence="2" id="KW-1185">Reference proteome</keyword>
<name>A0A3M7PEH9_BRAPC</name>
<proteinExistence type="predicted"/>
<organism evidence="1 2">
    <name type="scientific">Brachionus plicatilis</name>
    <name type="common">Marine rotifer</name>
    <name type="synonym">Brachionus muelleri</name>
    <dbReference type="NCBI Taxonomy" id="10195"/>
    <lineage>
        <taxon>Eukaryota</taxon>
        <taxon>Metazoa</taxon>
        <taxon>Spiralia</taxon>
        <taxon>Gnathifera</taxon>
        <taxon>Rotifera</taxon>
        <taxon>Eurotatoria</taxon>
        <taxon>Monogononta</taxon>
        <taxon>Pseudotrocha</taxon>
        <taxon>Ploima</taxon>
        <taxon>Brachionidae</taxon>
        <taxon>Brachionus</taxon>
    </lineage>
</organism>
<evidence type="ECO:0000313" key="2">
    <source>
        <dbReference type="Proteomes" id="UP000276133"/>
    </source>
</evidence>
<dbReference type="EMBL" id="REGN01011435">
    <property type="protein sequence ID" value="RMZ97409.1"/>
    <property type="molecule type" value="Genomic_DNA"/>
</dbReference>
<reference evidence="1 2" key="1">
    <citation type="journal article" date="2018" name="Sci. Rep.">
        <title>Genomic signatures of local adaptation to the degree of environmental predictability in rotifers.</title>
        <authorList>
            <person name="Franch-Gras L."/>
            <person name="Hahn C."/>
            <person name="Garcia-Roger E.M."/>
            <person name="Carmona M.J."/>
            <person name="Serra M."/>
            <person name="Gomez A."/>
        </authorList>
    </citation>
    <scope>NUCLEOTIDE SEQUENCE [LARGE SCALE GENOMIC DNA]</scope>
    <source>
        <strain evidence="1">HYR1</strain>
    </source>
</reference>
<evidence type="ECO:0000313" key="1">
    <source>
        <dbReference type="EMBL" id="RMZ97409.1"/>
    </source>
</evidence>